<protein>
    <submittedName>
        <fullName evidence="2">Uncharacterized protein</fullName>
    </submittedName>
</protein>
<keyword evidence="1" id="KW-1185">Reference proteome</keyword>
<evidence type="ECO:0000313" key="1">
    <source>
        <dbReference type="Proteomes" id="UP000035680"/>
    </source>
</evidence>
<reference evidence="1" key="1">
    <citation type="submission" date="2014-07" db="EMBL/GenBank/DDBJ databases">
        <authorList>
            <person name="Martin A.A"/>
            <person name="De Silva N."/>
        </authorList>
    </citation>
    <scope>NUCLEOTIDE SEQUENCE</scope>
</reference>
<reference evidence="2" key="2">
    <citation type="submission" date="2015-08" db="UniProtKB">
        <authorList>
            <consortium name="WormBaseParasite"/>
        </authorList>
    </citation>
    <scope>IDENTIFICATION</scope>
</reference>
<name>A0A0K0FQZ5_STRVS</name>
<accession>A0A0K0FQZ5</accession>
<sequence length="135" mass="15089">MFGDFLQCFDTNESDSGHGPRKMFFQSLGNEGIISNKKNIFSDNESKISNNKEVKTSIDNEGKTSTNNGDVETAIKATNSQLNEGSFDIWTFLNLLYAIPSGNKTFLNDKKLNGSDSSSDLIIKRKFNGKMFLRK</sequence>
<dbReference type="WBParaSite" id="SVE_1220900.1">
    <property type="protein sequence ID" value="SVE_1220900.1"/>
    <property type="gene ID" value="SVE_1220900"/>
</dbReference>
<dbReference type="AlphaFoldDB" id="A0A0K0FQZ5"/>
<evidence type="ECO:0000313" key="2">
    <source>
        <dbReference type="WBParaSite" id="SVE_1220900.1"/>
    </source>
</evidence>
<dbReference type="Proteomes" id="UP000035680">
    <property type="component" value="Unassembled WGS sequence"/>
</dbReference>
<organism evidence="1 2">
    <name type="scientific">Strongyloides venezuelensis</name>
    <name type="common">Threadworm</name>
    <dbReference type="NCBI Taxonomy" id="75913"/>
    <lineage>
        <taxon>Eukaryota</taxon>
        <taxon>Metazoa</taxon>
        <taxon>Ecdysozoa</taxon>
        <taxon>Nematoda</taxon>
        <taxon>Chromadorea</taxon>
        <taxon>Rhabditida</taxon>
        <taxon>Tylenchina</taxon>
        <taxon>Panagrolaimomorpha</taxon>
        <taxon>Strongyloidoidea</taxon>
        <taxon>Strongyloididae</taxon>
        <taxon>Strongyloides</taxon>
    </lineage>
</organism>
<proteinExistence type="predicted"/>